<feature type="domain" description="Vacuolar protein sorting-associated protein 54 C-terminal" evidence="8">
    <location>
        <begin position="827"/>
        <end position="958"/>
    </location>
</feature>
<feature type="compositionally biased region" description="Low complexity" evidence="7">
    <location>
        <begin position="49"/>
        <end position="59"/>
    </location>
</feature>
<feature type="compositionally biased region" description="Low complexity" evidence="7">
    <location>
        <begin position="1085"/>
        <end position="1095"/>
    </location>
</feature>
<feature type="compositionally biased region" description="Polar residues" evidence="7">
    <location>
        <begin position="631"/>
        <end position="643"/>
    </location>
</feature>
<feature type="region of interest" description="Disordered" evidence="7">
    <location>
        <begin position="1072"/>
        <end position="1103"/>
    </location>
</feature>
<dbReference type="OrthoDB" id="10259024at2759"/>
<dbReference type="AlphaFoldDB" id="A0A8H3IJF4"/>
<feature type="compositionally biased region" description="Low complexity" evidence="7">
    <location>
        <begin position="187"/>
        <end position="201"/>
    </location>
</feature>
<feature type="region of interest" description="Disordered" evidence="7">
    <location>
        <begin position="147"/>
        <end position="215"/>
    </location>
</feature>
<accession>A0A8H3IJF4</accession>
<comment type="subcellular location">
    <subcellularLocation>
        <location evidence="1">Golgi apparatus</location>
        <location evidence="1">trans-Golgi network</location>
    </subcellularLocation>
</comment>
<feature type="region of interest" description="Disordered" evidence="7">
    <location>
        <begin position="90"/>
        <end position="112"/>
    </location>
</feature>
<evidence type="ECO:0000256" key="5">
    <source>
        <dbReference type="ARBA" id="ARBA00023034"/>
    </source>
</evidence>
<feature type="region of interest" description="Disordered" evidence="7">
    <location>
        <begin position="543"/>
        <end position="573"/>
    </location>
</feature>
<feature type="compositionally biased region" description="Polar residues" evidence="7">
    <location>
        <begin position="62"/>
        <end position="71"/>
    </location>
</feature>
<dbReference type="Gene3D" id="6.10.250.860">
    <property type="match status" value="1"/>
</dbReference>
<name>A0A8H3IJF4_9LECA</name>
<dbReference type="GO" id="GO:0006896">
    <property type="term" value="P:Golgi to vacuole transport"/>
    <property type="evidence" value="ECO:0007669"/>
    <property type="project" value="TreeGrafter"/>
</dbReference>
<dbReference type="GO" id="GO:0005829">
    <property type="term" value="C:cytosol"/>
    <property type="evidence" value="ECO:0007669"/>
    <property type="project" value="GOC"/>
</dbReference>
<keyword evidence="4" id="KW-0653">Protein transport</keyword>
<dbReference type="InterPro" id="IPR012501">
    <property type="entry name" value="Vps54_C"/>
</dbReference>
<keyword evidence="6" id="KW-0175">Coiled coil</keyword>
<dbReference type="GO" id="GO:0019905">
    <property type="term" value="F:syntaxin binding"/>
    <property type="evidence" value="ECO:0007669"/>
    <property type="project" value="TreeGrafter"/>
</dbReference>
<evidence type="ECO:0000256" key="4">
    <source>
        <dbReference type="ARBA" id="ARBA00022927"/>
    </source>
</evidence>
<protein>
    <recommendedName>
        <fullName evidence="8">Vacuolar protein sorting-associated protein 54 C-terminal domain-containing protein</fullName>
    </recommendedName>
</protein>
<gene>
    <name evidence="9" type="ORF">HETSPECPRED_005247</name>
</gene>
<dbReference type="GO" id="GO:0042147">
    <property type="term" value="P:retrograde transport, endosome to Golgi"/>
    <property type="evidence" value="ECO:0007669"/>
    <property type="project" value="InterPro"/>
</dbReference>
<dbReference type="PANTHER" id="PTHR12965:SF0">
    <property type="entry name" value="VACUOLAR PROTEIN SORTING-ASSOCIATED PROTEIN 54"/>
    <property type="match status" value="1"/>
</dbReference>
<evidence type="ECO:0000256" key="7">
    <source>
        <dbReference type="SAM" id="MobiDB-lite"/>
    </source>
</evidence>
<keyword evidence="5" id="KW-0333">Golgi apparatus</keyword>
<evidence type="ECO:0000256" key="2">
    <source>
        <dbReference type="ARBA" id="ARBA00009150"/>
    </source>
</evidence>
<feature type="region of interest" description="Disordered" evidence="7">
    <location>
        <begin position="1"/>
        <end position="71"/>
    </location>
</feature>
<evidence type="ECO:0000313" key="9">
    <source>
        <dbReference type="EMBL" id="CAF9923125.1"/>
    </source>
</evidence>
<reference evidence="9" key="1">
    <citation type="submission" date="2021-03" db="EMBL/GenBank/DDBJ databases">
        <authorList>
            <person name="Tagirdzhanova G."/>
        </authorList>
    </citation>
    <scope>NUCLEOTIDE SEQUENCE</scope>
</reference>
<feature type="region of interest" description="Disordered" evidence="7">
    <location>
        <begin position="622"/>
        <end position="653"/>
    </location>
</feature>
<dbReference type="EMBL" id="CAJPDS010000032">
    <property type="protein sequence ID" value="CAF9923125.1"/>
    <property type="molecule type" value="Genomic_DNA"/>
</dbReference>
<evidence type="ECO:0000256" key="3">
    <source>
        <dbReference type="ARBA" id="ARBA00022448"/>
    </source>
</evidence>
<keyword evidence="10" id="KW-1185">Reference proteome</keyword>
<comment type="similarity">
    <text evidence="2">Belongs to the VPS54 family.</text>
</comment>
<keyword evidence="3" id="KW-0813">Transport</keyword>
<evidence type="ECO:0000256" key="6">
    <source>
        <dbReference type="ARBA" id="ARBA00023054"/>
    </source>
</evidence>
<proteinExistence type="inferred from homology"/>
<sequence length="1103" mass="120642">MSSSAPRRSIDNAASPRPSSSSSSYPFPQLDVPQRPGASGRHAGGRGSGASSITSIGGILDPSTQSGHGTIVESGSNAIATLLQPPIVRTGLLPHATGPSTPKPPSTKDIPPVTLTNIPHVEPSTFKSYISQAGSLYEAFRRAKESNDEAATAHGRRSRTSSKTDSWAGLLGQNQRRHGSISTTPILEAPSSLPNSPLESPVTRRRVGGGLSRRGPLPVTPISTIPNVYFEEDFHLENPRTFDVVSERSEIVRQQGANGSITAPIAGGRKALATNAILQEKLSWYMDTVEVHLISSISTASTSFFAALGSLRQLHTEASDSVAKIRVLREDLATLDQKMAVGGLQVVAMRRRRENVRKLDAAVEQLREVVESVARCEALVDKGEIEDALQGLDGVESLIAGERVGPDLDRQPDELVSREMLIDLRGIAALEGSATELGFLRRRIGKGFESRFLESLMGDLRQHVEAVHPATTLQRWDKAFQRARGLHSRTPSVFPSYLQLDDSLRTALRSHLEGLARSQSVMSATNSYRDAALREFKNLIRKNLPSSSDDDAESTMSASTQGGRHRTQQERSSMLARNLRALDAADAETMLRTIYCNVGEALRRLSTQVKVLLDLTSGIRSPPSTAGMKSPTGTPNQNMTSYINGPPDSPGTRTPVVDDDLHQALDMSSILGQAVDAAQTQVTKVLKVRAEQSTRLSMPEFLRYFHLNKLFADECEAVSGRGGAALKTVVNTHIKDFVADFGNRERQALIERMDLDRWDAKDFTESDSAILSQVLEASTKDIESWINTFQLWPTGQRSVNDERQTNGESTNGIAPTKDRLRSVTIDEQKYILSESAITVLAGIKAFEQLITGIPSMTQEITSSLLEYLKLFNSRSSQLILGAGATRSAGLKNITTKHLALASQALSFIAALIPHVREFVRRRSQGSGSLMTEFDKVKRLYQEHQSGINDKLVDIMSGRAGTHVNAMKRIEWDRPDGTQAVSSYMETLVKETSTLQKVLSKHLPEMTVRMIMDPVFSSYREQWEQAFGDVNIKTAAGKQRMLRDVEFFRSRISKLEGAAGLGEYLVKVVEQKDVTDPDASRRPDDNAAATKASTNANDDKTENT</sequence>
<feature type="compositionally biased region" description="Low complexity" evidence="7">
    <location>
        <begin position="15"/>
        <end position="28"/>
    </location>
</feature>
<evidence type="ECO:0000259" key="8">
    <source>
        <dbReference type="Pfam" id="PF07928"/>
    </source>
</evidence>
<evidence type="ECO:0000313" key="10">
    <source>
        <dbReference type="Proteomes" id="UP000664521"/>
    </source>
</evidence>
<dbReference type="GO" id="GO:0015031">
    <property type="term" value="P:protein transport"/>
    <property type="evidence" value="ECO:0007669"/>
    <property type="project" value="UniProtKB-KW"/>
</dbReference>
<dbReference type="PANTHER" id="PTHR12965">
    <property type="entry name" value="VACUOLAR PROTEIN SORTING 54"/>
    <property type="match status" value="1"/>
</dbReference>
<feature type="compositionally biased region" description="Basic and acidic residues" evidence="7">
    <location>
        <begin position="1072"/>
        <end position="1084"/>
    </location>
</feature>
<dbReference type="Proteomes" id="UP000664521">
    <property type="component" value="Unassembled WGS sequence"/>
</dbReference>
<dbReference type="InterPro" id="IPR039745">
    <property type="entry name" value="Vps54"/>
</dbReference>
<dbReference type="GO" id="GO:0000938">
    <property type="term" value="C:GARP complex"/>
    <property type="evidence" value="ECO:0007669"/>
    <property type="project" value="InterPro"/>
</dbReference>
<organism evidence="9 10">
    <name type="scientific">Heterodermia speciosa</name>
    <dbReference type="NCBI Taxonomy" id="116794"/>
    <lineage>
        <taxon>Eukaryota</taxon>
        <taxon>Fungi</taxon>
        <taxon>Dikarya</taxon>
        <taxon>Ascomycota</taxon>
        <taxon>Pezizomycotina</taxon>
        <taxon>Lecanoromycetes</taxon>
        <taxon>OSLEUM clade</taxon>
        <taxon>Lecanoromycetidae</taxon>
        <taxon>Caliciales</taxon>
        <taxon>Physciaceae</taxon>
        <taxon>Heterodermia</taxon>
    </lineage>
</organism>
<evidence type="ECO:0000256" key="1">
    <source>
        <dbReference type="ARBA" id="ARBA00004601"/>
    </source>
</evidence>
<dbReference type="Pfam" id="PF07928">
    <property type="entry name" value="Vps54"/>
    <property type="match status" value="1"/>
</dbReference>
<comment type="caution">
    <text evidence="9">The sequence shown here is derived from an EMBL/GenBank/DDBJ whole genome shotgun (WGS) entry which is preliminary data.</text>
</comment>